<evidence type="ECO:0000313" key="2">
    <source>
        <dbReference type="Proteomes" id="UP000814128"/>
    </source>
</evidence>
<sequence length="710" mass="80540">QQNITAHQSIACVQTLLKAGLGCIAYLRDLLPQDNFTYSYLTASGSKSHPPSVFDASASPPNSQGSASGFKVMTVSRGWSLEADKLLDFVEKGIYEALEKSYLKSFIFAIYLDEEDPNNIVEAYTFNFQYYKVPGTDTAIPIMSLGEDLNKLSLNNLEVTDPVARAISESRLPTLGDVKKSLKTLVKRLISAVNQMDRLPTRKFVTFKLFYYPHTPFNYEPPCFVAGDSDRDRFFFTTHRTNEVPEKWSIGKMETGHHSVDVHITSVSAFIPTHEQDDLPFTGLSDQPSTFATAFSTKRAEAEAQKRDARERCVVWDAERISRMDSADLDANGEPDPDYPENSNGSDNMLGPWLPHGMRRDDGEIVPMSKELKGLDVMEVDEVGGTLEIVYGGHTEDASQYLNEQASGFSSTPSDELQGQGADYEQTQRMDHVGDNRPASPSTVSSLPPSDEFSHTTDKFPASQKKSGIPDRSPTESLHGRIERYRFKTGEQVTPTKDRQTSVEPSHIESDKMNCACRVQVRMDELDSIFCDQCHTWHHIWFVFIHLRLRFHSRQDQRIPQKFICFKCTFENDESYDYISLQSWYSNMMSNYENLTLLRRAIKLTEESNPESKQAFTKLLGCEGIVAGNLFKRLEQEGFIALQSDMEAVDGKKIRADGKSNKKKSRKNLRRARYVFVRTVRRSALYADYFNPDRAVEMRMLGMENMVRIS</sequence>
<evidence type="ECO:0000313" key="1">
    <source>
        <dbReference type="EMBL" id="KAI0032290.1"/>
    </source>
</evidence>
<organism evidence="1 2">
    <name type="scientific">Vararia minispora EC-137</name>
    <dbReference type="NCBI Taxonomy" id="1314806"/>
    <lineage>
        <taxon>Eukaryota</taxon>
        <taxon>Fungi</taxon>
        <taxon>Dikarya</taxon>
        <taxon>Basidiomycota</taxon>
        <taxon>Agaricomycotina</taxon>
        <taxon>Agaricomycetes</taxon>
        <taxon>Russulales</taxon>
        <taxon>Lachnocladiaceae</taxon>
        <taxon>Vararia</taxon>
    </lineage>
</organism>
<accession>A0ACB8QKY9</accession>
<name>A0ACB8QKY9_9AGAM</name>
<proteinExistence type="predicted"/>
<reference evidence="1" key="2">
    <citation type="journal article" date="2022" name="New Phytol.">
        <title>Evolutionary transition to the ectomycorrhizal habit in the genomes of a hyperdiverse lineage of mushroom-forming fungi.</title>
        <authorList>
            <person name="Looney B."/>
            <person name="Miyauchi S."/>
            <person name="Morin E."/>
            <person name="Drula E."/>
            <person name="Courty P.E."/>
            <person name="Kohler A."/>
            <person name="Kuo A."/>
            <person name="LaButti K."/>
            <person name="Pangilinan J."/>
            <person name="Lipzen A."/>
            <person name="Riley R."/>
            <person name="Andreopoulos W."/>
            <person name="He G."/>
            <person name="Johnson J."/>
            <person name="Nolan M."/>
            <person name="Tritt A."/>
            <person name="Barry K.W."/>
            <person name="Grigoriev I.V."/>
            <person name="Nagy L.G."/>
            <person name="Hibbett D."/>
            <person name="Henrissat B."/>
            <person name="Matheny P.B."/>
            <person name="Labbe J."/>
            <person name="Martin F.M."/>
        </authorList>
    </citation>
    <scope>NUCLEOTIDE SEQUENCE</scope>
    <source>
        <strain evidence="1">EC-137</strain>
    </source>
</reference>
<dbReference type="Proteomes" id="UP000814128">
    <property type="component" value="Unassembled WGS sequence"/>
</dbReference>
<keyword evidence="2" id="KW-1185">Reference proteome</keyword>
<feature type="non-terminal residue" evidence="1">
    <location>
        <position position="710"/>
    </location>
</feature>
<gene>
    <name evidence="1" type="ORF">K488DRAFT_35527</name>
</gene>
<comment type="caution">
    <text evidence="1">The sequence shown here is derived from an EMBL/GenBank/DDBJ whole genome shotgun (WGS) entry which is preliminary data.</text>
</comment>
<reference evidence="1" key="1">
    <citation type="submission" date="2021-02" db="EMBL/GenBank/DDBJ databases">
        <authorList>
            <consortium name="DOE Joint Genome Institute"/>
            <person name="Ahrendt S."/>
            <person name="Looney B.P."/>
            <person name="Miyauchi S."/>
            <person name="Morin E."/>
            <person name="Drula E."/>
            <person name="Courty P.E."/>
            <person name="Chicoki N."/>
            <person name="Fauchery L."/>
            <person name="Kohler A."/>
            <person name="Kuo A."/>
            <person name="Labutti K."/>
            <person name="Pangilinan J."/>
            <person name="Lipzen A."/>
            <person name="Riley R."/>
            <person name="Andreopoulos W."/>
            <person name="He G."/>
            <person name="Johnson J."/>
            <person name="Barry K.W."/>
            <person name="Grigoriev I.V."/>
            <person name="Nagy L."/>
            <person name="Hibbett D."/>
            <person name="Henrissat B."/>
            <person name="Matheny P.B."/>
            <person name="Labbe J."/>
            <person name="Martin F."/>
        </authorList>
    </citation>
    <scope>NUCLEOTIDE SEQUENCE</scope>
    <source>
        <strain evidence="1">EC-137</strain>
    </source>
</reference>
<feature type="non-terminal residue" evidence="1">
    <location>
        <position position="1"/>
    </location>
</feature>
<protein>
    <submittedName>
        <fullName evidence="1">HORMA domain-containing protein</fullName>
    </submittedName>
</protein>
<dbReference type="EMBL" id="MU273551">
    <property type="protein sequence ID" value="KAI0032290.1"/>
    <property type="molecule type" value="Genomic_DNA"/>
</dbReference>